<evidence type="ECO:0000313" key="4">
    <source>
        <dbReference type="WBParaSite" id="Csp11.Scaffold518.g2746.t1"/>
    </source>
</evidence>
<feature type="compositionally biased region" description="Low complexity" evidence="1">
    <location>
        <begin position="35"/>
        <end position="53"/>
    </location>
</feature>
<dbReference type="AlphaFoldDB" id="A0A1I7T615"/>
<feature type="region of interest" description="Disordered" evidence="1">
    <location>
        <begin position="25"/>
        <end position="149"/>
    </location>
</feature>
<dbReference type="eggNOG" id="ENOG502T37W">
    <property type="taxonomic scope" value="Eukaryota"/>
</dbReference>
<keyword evidence="3" id="KW-1185">Reference proteome</keyword>
<accession>A0A1I7T615</accession>
<dbReference type="PANTHER" id="PTHR35575">
    <property type="entry name" value="PROTEIN CBG23599-RELATED"/>
    <property type="match status" value="1"/>
</dbReference>
<feature type="compositionally biased region" description="Low complexity" evidence="1">
    <location>
        <begin position="86"/>
        <end position="112"/>
    </location>
</feature>
<feature type="signal peptide" evidence="2">
    <location>
        <begin position="1"/>
        <end position="18"/>
    </location>
</feature>
<feature type="compositionally biased region" description="Basic residues" evidence="1">
    <location>
        <begin position="132"/>
        <end position="149"/>
    </location>
</feature>
<dbReference type="PANTHER" id="PTHR35575:SF1">
    <property type="entry name" value="EXTENSIN-RELATED"/>
    <property type="match status" value="1"/>
</dbReference>
<proteinExistence type="predicted"/>
<sequence>MFSLIIFSSLLLVVSVHGGYPVVDTYPTPPPKYETSPVYPTTPSYPVPKKYPTAPVYPTKPSYSSPPNEYAEKPSYSAPPPPPSPSGYSSNSFGSVASDSSYSPSAAPYSESTDYNSAGTFHAKARTSQNHRVFHRRALQPIRRFQKKQ</sequence>
<evidence type="ECO:0000313" key="3">
    <source>
        <dbReference type="Proteomes" id="UP000095282"/>
    </source>
</evidence>
<dbReference type="WBParaSite" id="Csp11.Scaffold518.g2746.t1">
    <property type="protein sequence ID" value="Csp11.Scaffold518.g2746.t1"/>
    <property type="gene ID" value="Csp11.Scaffold518.g2746"/>
</dbReference>
<keyword evidence="2" id="KW-0732">Signal</keyword>
<feature type="chain" id="PRO_5009307077" evidence="2">
    <location>
        <begin position="19"/>
        <end position="149"/>
    </location>
</feature>
<name>A0A1I7T615_9PELO</name>
<dbReference type="Proteomes" id="UP000095282">
    <property type="component" value="Unplaced"/>
</dbReference>
<reference evidence="4" key="1">
    <citation type="submission" date="2016-11" db="UniProtKB">
        <authorList>
            <consortium name="WormBaseParasite"/>
        </authorList>
    </citation>
    <scope>IDENTIFICATION</scope>
</reference>
<dbReference type="STRING" id="1561998.A0A1I7T615"/>
<evidence type="ECO:0000256" key="1">
    <source>
        <dbReference type="SAM" id="MobiDB-lite"/>
    </source>
</evidence>
<protein>
    <submittedName>
        <fullName evidence="4">Extensin-like</fullName>
    </submittedName>
</protein>
<evidence type="ECO:0000256" key="2">
    <source>
        <dbReference type="SAM" id="SignalP"/>
    </source>
</evidence>
<organism evidence="3 4">
    <name type="scientific">Caenorhabditis tropicalis</name>
    <dbReference type="NCBI Taxonomy" id="1561998"/>
    <lineage>
        <taxon>Eukaryota</taxon>
        <taxon>Metazoa</taxon>
        <taxon>Ecdysozoa</taxon>
        <taxon>Nematoda</taxon>
        <taxon>Chromadorea</taxon>
        <taxon>Rhabditida</taxon>
        <taxon>Rhabditina</taxon>
        <taxon>Rhabditomorpha</taxon>
        <taxon>Rhabditoidea</taxon>
        <taxon>Rhabditidae</taxon>
        <taxon>Peloderinae</taxon>
        <taxon>Caenorhabditis</taxon>
    </lineage>
</organism>